<sequence length="196" mass="20429">MAEHGGNGSGGEVINRPEDAGGPMETETEDQQPAGAVESTSAVVAEGGDGSGDQQQEVGGGDEHRATEAEPRATEEIGVVGYTVEPLDPSTDVGVSVVTGRSSSDAEGSGAGGDETGPSKSKGKGVVTREEETTETSVEYREEDVLFRPTVISSSYWPIKKHNVAEHLPDEALAKLLEDNPMIASILLELRPEPKS</sequence>
<gene>
    <name evidence="1" type="ORF">RHMOL_Rhmol10G0198300</name>
</gene>
<protein>
    <submittedName>
        <fullName evidence="1">Uncharacterized protein</fullName>
    </submittedName>
</protein>
<dbReference type="Proteomes" id="UP001062846">
    <property type="component" value="Chromosome 10"/>
</dbReference>
<organism evidence="1 2">
    <name type="scientific">Rhododendron molle</name>
    <name type="common">Chinese azalea</name>
    <name type="synonym">Azalea mollis</name>
    <dbReference type="NCBI Taxonomy" id="49168"/>
    <lineage>
        <taxon>Eukaryota</taxon>
        <taxon>Viridiplantae</taxon>
        <taxon>Streptophyta</taxon>
        <taxon>Embryophyta</taxon>
        <taxon>Tracheophyta</taxon>
        <taxon>Spermatophyta</taxon>
        <taxon>Magnoliopsida</taxon>
        <taxon>eudicotyledons</taxon>
        <taxon>Gunneridae</taxon>
        <taxon>Pentapetalae</taxon>
        <taxon>asterids</taxon>
        <taxon>Ericales</taxon>
        <taxon>Ericaceae</taxon>
        <taxon>Ericoideae</taxon>
        <taxon>Rhodoreae</taxon>
        <taxon>Rhododendron</taxon>
    </lineage>
</organism>
<reference evidence="1" key="1">
    <citation type="submission" date="2022-02" db="EMBL/GenBank/DDBJ databases">
        <title>Plant Genome Project.</title>
        <authorList>
            <person name="Zhang R.-G."/>
        </authorList>
    </citation>
    <scope>NUCLEOTIDE SEQUENCE</scope>
    <source>
        <strain evidence="1">AT1</strain>
    </source>
</reference>
<dbReference type="EMBL" id="CM046397">
    <property type="protein sequence ID" value="KAI8535753.1"/>
    <property type="molecule type" value="Genomic_DNA"/>
</dbReference>
<proteinExistence type="predicted"/>
<evidence type="ECO:0000313" key="1">
    <source>
        <dbReference type="EMBL" id="KAI8535753.1"/>
    </source>
</evidence>
<evidence type="ECO:0000313" key="2">
    <source>
        <dbReference type="Proteomes" id="UP001062846"/>
    </source>
</evidence>
<name>A0ACC0M5Y7_RHOML</name>
<accession>A0ACC0M5Y7</accession>
<comment type="caution">
    <text evidence="1">The sequence shown here is derived from an EMBL/GenBank/DDBJ whole genome shotgun (WGS) entry which is preliminary data.</text>
</comment>
<keyword evidence="2" id="KW-1185">Reference proteome</keyword>